<sequence>MVGSADPVPRRKTPKMGQAIIEGCNDQIKAQKMLWNLTALLTTAGLVLGLDLLVYLQPRLVNGVLRWICGQRQIHILRSRLFIMGIELATTCVKEEDIDFPAVPPGFESFTSFKLKRVENNENEISYTVHPNLSEKSMNMKIESARDDSGKISSSLRRRPWINYGRFDNSSDDESDSEWPDQKFSVRPCLPKGVIRGCSECQNCQKVIARWHPEAACRPNLEEVPVFYPNEKEFQDPIKYITMIRPEAEPYGICRIVPPPSWKPPCRLKEKCLWESSRFATRIQRVDKLQNRVPTRKLLKIRNHMRKKRRRCSRMGVDCGPDSATMLDLGEAGFGFEPGPEFTLDAFQRYADDFKAQYFRRIDNNQYSGSDFTKIPEKLEPSIEAIEGEYWRIVKKPTEEIEVLYGADLETGVFGSGFPKVSGQGCSSEEEHYGKSGWNLNNLSRLPGSVLSYESADISGVQVPWLYIGMCFSSFCWHVEDHHLYSLNYMHFGAPKMWYGVPGSDAIKLEEAMRKHLPELFEEQPDLLHKLVTQLSPALLKSEGVPVYRCIQNPGEFVLTFPRAYHSGFNCGFNCAEAVNVAPLDWFPHGQNAVELYREQGRKTTISHDKLLLGAAREAVKANWELNLLRKNTTDNLKLKDICGRDGILAKSLKARIEMERVRREFLCRSSKSLKMESSFDATNERECSICFYDLHLSAAGCRCSPDKFACLNHAKQLCSCGWGEKYFLFRYDIAELNLLIEAVEGKLSAVYRWARLDLGLALSSYISKGNMHATGLIGILSQHPEELFLDETTFENEESTAEISTNPTLNVCNVSPVEEWKRSKAGVTVKDTQAPSGDLTHEIKPVRNNFQFKKYGNELLASASSAPPHLKLTQKGAVCKQISTSGKPEAKFSYGQVDVICLSDDEGEQLDKPLSDADKLATFPDCPKVSDKVVASDKILNHSNKDLTINAALTGNGNLNLLHSKGNISSPKDETDARCELRSMSSQQNISCHQGSTCASINENIQDSSNIESCNQNIACAPSGRLTSETKFVEEVGTIPGSPSCSQNNLDRYYRQKGPRIAKVVRRINCNVEPLEFGVVMSGKLWSRSQAIFPKGFKSRVRYIDISNPTNICFYVSEILDGGPKGPLFMVTLEHCPNEVFVHVSPSRCWEMVRERVNEEITKQHKHGIMKLPPLQPPGSLDGLEMFGFTSPSIIRGIEALDKSHISKEYWNCRPMAQISQCFQSKDDSPNEEEADAARKPPIVGVEMVLGGLLKKANPEELHSLLETVHKEMPAANHSRLIWLLKEEIHNRSR</sequence>
<comment type="catalytic activity">
    <reaction evidence="14">
        <text>N(6),N(6),N(6)-trimethyl-L-lysyl(4)-[histone H3] + 2-oxoglutarate + O2 = N(6),N(6)-dimethyl-L-lysyl(4)-[histone H3] + formaldehyde + succinate + CO2</text>
        <dbReference type="Rhea" id="RHEA:60212"/>
        <dbReference type="Rhea" id="RHEA-COMP:15537"/>
        <dbReference type="Rhea" id="RHEA-COMP:15540"/>
        <dbReference type="ChEBI" id="CHEBI:15379"/>
        <dbReference type="ChEBI" id="CHEBI:16526"/>
        <dbReference type="ChEBI" id="CHEBI:16810"/>
        <dbReference type="ChEBI" id="CHEBI:16842"/>
        <dbReference type="ChEBI" id="CHEBI:30031"/>
        <dbReference type="ChEBI" id="CHEBI:61961"/>
        <dbReference type="ChEBI" id="CHEBI:61976"/>
    </reaction>
    <physiologicalReaction direction="left-to-right" evidence="14">
        <dbReference type="Rhea" id="RHEA:60213"/>
    </physiologicalReaction>
</comment>
<dbReference type="GO" id="GO:0005634">
    <property type="term" value="C:nucleus"/>
    <property type="evidence" value="ECO:0007669"/>
    <property type="project" value="UniProtKB-SubCell"/>
</dbReference>
<dbReference type="InterPro" id="IPR003347">
    <property type="entry name" value="JmjC_dom"/>
</dbReference>
<keyword evidence="5" id="KW-0156">Chromatin regulator</keyword>
<evidence type="ECO:0000256" key="5">
    <source>
        <dbReference type="ARBA" id="ARBA00022853"/>
    </source>
</evidence>
<dbReference type="FunFam" id="3.30.160.360:FF:000005">
    <property type="entry name" value="Putative lysine-specific demethylase JMJ16"/>
    <property type="match status" value="1"/>
</dbReference>
<proteinExistence type="inferred from homology"/>
<dbReference type="GO" id="GO:0045814">
    <property type="term" value="P:negative regulation of gene expression, epigenetic"/>
    <property type="evidence" value="ECO:0007669"/>
    <property type="project" value="UniProtKB-ARBA"/>
</dbReference>
<dbReference type="SUPFAM" id="SSF51197">
    <property type="entry name" value="Clavaminate synthase-like"/>
    <property type="match status" value="1"/>
</dbReference>
<feature type="domain" description="JmjC" evidence="17">
    <location>
        <begin position="435"/>
        <end position="598"/>
    </location>
</feature>
<gene>
    <name evidence="18" type="ORF">Nepgr_001415</name>
</gene>
<evidence type="ECO:0000256" key="13">
    <source>
        <dbReference type="ARBA" id="ARBA00050935"/>
    </source>
</evidence>
<dbReference type="GO" id="GO:0000785">
    <property type="term" value="C:chromatin"/>
    <property type="evidence" value="ECO:0007669"/>
    <property type="project" value="TreeGrafter"/>
</dbReference>
<evidence type="ECO:0000256" key="2">
    <source>
        <dbReference type="ARBA" id="ARBA00004123"/>
    </source>
</evidence>
<comment type="similarity">
    <text evidence="3">Belongs to the JARID1 histone demethylase family.</text>
</comment>
<dbReference type="Pfam" id="PF02375">
    <property type="entry name" value="JmjN"/>
    <property type="match status" value="1"/>
</dbReference>
<keyword evidence="4" id="KW-0479">Metal-binding</keyword>
<keyword evidence="15" id="KW-1133">Transmembrane helix</keyword>
<keyword evidence="15" id="KW-0812">Transmembrane</keyword>
<evidence type="ECO:0000256" key="15">
    <source>
        <dbReference type="SAM" id="Phobius"/>
    </source>
</evidence>
<comment type="cofactor">
    <cofactor evidence="1">
        <name>Fe(2+)</name>
        <dbReference type="ChEBI" id="CHEBI:29033"/>
    </cofactor>
</comment>
<dbReference type="GO" id="GO:0046872">
    <property type="term" value="F:metal ion binding"/>
    <property type="evidence" value="ECO:0007669"/>
    <property type="project" value="UniProtKB-KW"/>
</dbReference>
<protein>
    <recommendedName>
        <fullName evidence="20">Lysine-specific demethylase JMJ16</fullName>
    </recommendedName>
</protein>
<dbReference type="EMBL" id="BSYO01000001">
    <property type="protein sequence ID" value="GMG99575.1"/>
    <property type="molecule type" value="Genomic_DNA"/>
</dbReference>
<dbReference type="InterPro" id="IPR003349">
    <property type="entry name" value="JmjN"/>
</dbReference>
<dbReference type="Gene3D" id="3.30.160.360">
    <property type="match status" value="1"/>
</dbReference>
<evidence type="ECO:0000313" key="19">
    <source>
        <dbReference type="Proteomes" id="UP001279734"/>
    </source>
</evidence>
<dbReference type="GO" id="GO:0048731">
    <property type="term" value="P:system development"/>
    <property type="evidence" value="ECO:0007669"/>
    <property type="project" value="UniProtKB-ARBA"/>
</dbReference>
<keyword evidence="10" id="KW-0804">Transcription</keyword>
<evidence type="ECO:0000313" key="18">
    <source>
        <dbReference type="EMBL" id="GMG99575.1"/>
    </source>
</evidence>
<dbReference type="SMART" id="SM00558">
    <property type="entry name" value="JmjC"/>
    <property type="match status" value="1"/>
</dbReference>
<keyword evidence="11" id="KW-0539">Nucleus</keyword>
<dbReference type="Gene3D" id="2.60.120.650">
    <property type="entry name" value="Cupin"/>
    <property type="match status" value="1"/>
</dbReference>
<evidence type="ECO:0000259" key="16">
    <source>
        <dbReference type="PROSITE" id="PS51183"/>
    </source>
</evidence>
<dbReference type="GO" id="GO:0034647">
    <property type="term" value="F:histone H3K4me/H3K4me2/H3K4me3 demethylase activity"/>
    <property type="evidence" value="ECO:0007669"/>
    <property type="project" value="TreeGrafter"/>
</dbReference>
<evidence type="ECO:0000259" key="17">
    <source>
        <dbReference type="PROSITE" id="PS51184"/>
    </source>
</evidence>
<dbReference type="Pfam" id="PF05965">
    <property type="entry name" value="FYRC"/>
    <property type="match status" value="1"/>
</dbReference>
<dbReference type="PROSITE" id="PS51183">
    <property type="entry name" value="JMJN"/>
    <property type="match status" value="1"/>
</dbReference>
<name>A0AAD3P4F3_NEPGR</name>
<reference evidence="18" key="1">
    <citation type="submission" date="2023-05" db="EMBL/GenBank/DDBJ databases">
        <title>Nepenthes gracilis genome sequencing.</title>
        <authorList>
            <person name="Fukushima K."/>
        </authorList>
    </citation>
    <scope>NUCLEOTIDE SEQUENCE</scope>
    <source>
        <strain evidence="18">SING2019-196</strain>
    </source>
</reference>
<keyword evidence="8" id="KW-0408">Iron</keyword>
<dbReference type="PROSITE" id="PS51184">
    <property type="entry name" value="JMJC"/>
    <property type="match status" value="1"/>
</dbReference>
<dbReference type="Proteomes" id="UP001279734">
    <property type="component" value="Unassembled WGS sequence"/>
</dbReference>
<evidence type="ECO:0008006" key="20">
    <source>
        <dbReference type="Google" id="ProtNLM"/>
    </source>
</evidence>
<comment type="caution">
    <text evidence="18">The sequence shown here is derived from an EMBL/GenBank/DDBJ whole genome shotgun (WGS) entry which is preliminary data.</text>
</comment>
<evidence type="ECO:0000256" key="9">
    <source>
        <dbReference type="ARBA" id="ARBA00023015"/>
    </source>
</evidence>
<comment type="catalytic activity">
    <reaction evidence="13">
        <text>N(6)-methyl-L-lysyl(4)-[histone H3] + 2-oxoglutarate + O2 = L-lysyl(4)-[histone H3] + formaldehyde + succinate + CO2</text>
        <dbReference type="Rhea" id="RHEA:60220"/>
        <dbReference type="Rhea" id="RHEA-COMP:15543"/>
        <dbReference type="Rhea" id="RHEA-COMP:15547"/>
        <dbReference type="ChEBI" id="CHEBI:15379"/>
        <dbReference type="ChEBI" id="CHEBI:16526"/>
        <dbReference type="ChEBI" id="CHEBI:16810"/>
        <dbReference type="ChEBI" id="CHEBI:16842"/>
        <dbReference type="ChEBI" id="CHEBI:29969"/>
        <dbReference type="ChEBI" id="CHEBI:30031"/>
        <dbReference type="ChEBI" id="CHEBI:61929"/>
    </reaction>
    <physiologicalReaction direction="left-to-right" evidence="13">
        <dbReference type="Rhea" id="RHEA:60221"/>
    </physiologicalReaction>
</comment>
<evidence type="ECO:0000256" key="8">
    <source>
        <dbReference type="ARBA" id="ARBA00023004"/>
    </source>
</evidence>
<evidence type="ECO:0000256" key="3">
    <source>
        <dbReference type="ARBA" id="ARBA00006801"/>
    </source>
</evidence>
<dbReference type="Pfam" id="PF02373">
    <property type="entry name" value="JmjC"/>
    <property type="match status" value="1"/>
</dbReference>
<dbReference type="PROSITE" id="PS51542">
    <property type="entry name" value="FYRN"/>
    <property type="match status" value="1"/>
</dbReference>
<keyword evidence="9" id="KW-0805">Transcription regulation</keyword>
<organism evidence="18 19">
    <name type="scientific">Nepenthes gracilis</name>
    <name type="common">Slender pitcher plant</name>
    <dbReference type="NCBI Taxonomy" id="150966"/>
    <lineage>
        <taxon>Eukaryota</taxon>
        <taxon>Viridiplantae</taxon>
        <taxon>Streptophyta</taxon>
        <taxon>Embryophyta</taxon>
        <taxon>Tracheophyta</taxon>
        <taxon>Spermatophyta</taxon>
        <taxon>Magnoliopsida</taxon>
        <taxon>eudicotyledons</taxon>
        <taxon>Gunneridae</taxon>
        <taxon>Pentapetalae</taxon>
        <taxon>Caryophyllales</taxon>
        <taxon>Nepenthaceae</taxon>
        <taxon>Nepenthes</taxon>
    </lineage>
</organism>
<evidence type="ECO:0000256" key="12">
    <source>
        <dbReference type="ARBA" id="ARBA00050619"/>
    </source>
</evidence>
<dbReference type="Pfam" id="PF02928">
    <property type="entry name" value="zf-C5HC2"/>
    <property type="match status" value="1"/>
</dbReference>
<comment type="subcellular location">
    <subcellularLocation>
        <location evidence="2">Nucleus</location>
    </subcellularLocation>
</comment>
<keyword evidence="15" id="KW-0472">Membrane</keyword>
<dbReference type="PANTHER" id="PTHR10694:SF113">
    <property type="entry name" value="PROTEIN JUMONJI"/>
    <property type="match status" value="1"/>
</dbReference>
<evidence type="ECO:0000256" key="1">
    <source>
        <dbReference type="ARBA" id="ARBA00001954"/>
    </source>
</evidence>
<dbReference type="PROSITE" id="PS51543">
    <property type="entry name" value="FYRC"/>
    <property type="match status" value="1"/>
</dbReference>
<dbReference type="PANTHER" id="PTHR10694">
    <property type="entry name" value="LYSINE-SPECIFIC DEMETHYLASE"/>
    <property type="match status" value="1"/>
</dbReference>
<feature type="transmembrane region" description="Helical" evidence="15">
    <location>
        <begin position="34"/>
        <end position="56"/>
    </location>
</feature>
<dbReference type="SMART" id="SM00541">
    <property type="entry name" value="FYRN"/>
    <property type="match status" value="1"/>
</dbReference>
<evidence type="ECO:0000256" key="14">
    <source>
        <dbReference type="ARBA" id="ARBA00051640"/>
    </source>
</evidence>
<comment type="catalytic activity">
    <reaction evidence="12">
        <text>N(6),N(6)-dimethyl-L-lysyl(4)-[histone H3] + 2-oxoglutarate + O2 = N(6)-methyl-L-lysyl(4)-[histone H3] + formaldehyde + succinate + CO2</text>
        <dbReference type="Rhea" id="RHEA:60216"/>
        <dbReference type="Rhea" id="RHEA-COMP:15540"/>
        <dbReference type="Rhea" id="RHEA-COMP:15543"/>
        <dbReference type="ChEBI" id="CHEBI:15379"/>
        <dbReference type="ChEBI" id="CHEBI:16526"/>
        <dbReference type="ChEBI" id="CHEBI:16810"/>
        <dbReference type="ChEBI" id="CHEBI:16842"/>
        <dbReference type="ChEBI" id="CHEBI:30031"/>
        <dbReference type="ChEBI" id="CHEBI:61929"/>
        <dbReference type="ChEBI" id="CHEBI:61976"/>
    </reaction>
    <physiologicalReaction direction="left-to-right" evidence="12">
        <dbReference type="Rhea" id="RHEA:60217"/>
    </physiologicalReaction>
</comment>
<dbReference type="GO" id="GO:0051093">
    <property type="term" value="P:negative regulation of developmental process"/>
    <property type="evidence" value="ECO:0007669"/>
    <property type="project" value="UniProtKB-ARBA"/>
</dbReference>
<evidence type="ECO:0000256" key="10">
    <source>
        <dbReference type="ARBA" id="ARBA00023163"/>
    </source>
</evidence>
<dbReference type="InterPro" id="IPR003888">
    <property type="entry name" value="FYrich_N"/>
</dbReference>
<dbReference type="InterPro" id="IPR003889">
    <property type="entry name" value="FYrich_C"/>
</dbReference>
<feature type="domain" description="JmjN" evidence="16">
    <location>
        <begin position="224"/>
        <end position="265"/>
    </location>
</feature>
<dbReference type="InterPro" id="IPR004198">
    <property type="entry name" value="Znf_C5HC2"/>
</dbReference>
<keyword evidence="7" id="KW-0560">Oxidoreductase</keyword>
<evidence type="ECO:0000256" key="11">
    <source>
        <dbReference type="ARBA" id="ARBA00023242"/>
    </source>
</evidence>
<accession>A0AAD3P4F3</accession>
<evidence type="ECO:0000256" key="7">
    <source>
        <dbReference type="ARBA" id="ARBA00023002"/>
    </source>
</evidence>
<dbReference type="Pfam" id="PF05964">
    <property type="entry name" value="FYRN"/>
    <property type="match status" value="1"/>
</dbReference>
<keyword evidence="19" id="KW-1185">Reference proteome</keyword>
<evidence type="ECO:0000256" key="6">
    <source>
        <dbReference type="ARBA" id="ARBA00022964"/>
    </source>
</evidence>
<keyword evidence="6" id="KW-0223">Dioxygenase</keyword>
<dbReference type="SMART" id="SM00545">
    <property type="entry name" value="JmjN"/>
    <property type="match status" value="1"/>
</dbReference>
<dbReference type="SMART" id="SM00542">
    <property type="entry name" value="FYRC"/>
    <property type="match status" value="1"/>
</dbReference>
<evidence type="ECO:0000256" key="4">
    <source>
        <dbReference type="ARBA" id="ARBA00022723"/>
    </source>
</evidence>